<dbReference type="InterPro" id="IPR003819">
    <property type="entry name" value="TauD/TfdA-like"/>
</dbReference>
<keyword evidence="3 7" id="KW-0223">Dioxygenase</keyword>
<evidence type="ECO:0000256" key="4">
    <source>
        <dbReference type="ARBA" id="ARBA00023002"/>
    </source>
</evidence>
<evidence type="ECO:0000256" key="5">
    <source>
        <dbReference type="ARBA" id="ARBA00023004"/>
    </source>
</evidence>
<dbReference type="Gene3D" id="3.60.130.10">
    <property type="entry name" value="Clavaminate synthase-like"/>
    <property type="match status" value="1"/>
</dbReference>
<dbReference type="InterPro" id="IPR051178">
    <property type="entry name" value="TfdA_dioxygenase"/>
</dbReference>
<dbReference type="EMBL" id="JAQQCL010000002">
    <property type="protein sequence ID" value="MFM0715586.1"/>
    <property type="molecule type" value="Genomic_DNA"/>
</dbReference>
<protein>
    <submittedName>
        <fullName evidence="7">TauD/TfdA family dioxygenase</fullName>
    </submittedName>
</protein>
<dbReference type="GO" id="GO:0051213">
    <property type="term" value="F:dioxygenase activity"/>
    <property type="evidence" value="ECO:0007669"/>
    <property type="project" value="UniProtKB-KW"/>
</dbReference>
<evidence type="ECO:0000256" key="2">
    <source>
        <dbReference type="ARBA" id="ARBA00022723"/>
    </source>
</evidence>
<dbReference type="RefSeq" id="WP_408152252.1">
    <property type="nucleotide sequence ID" value="NZ_JAQQCJ010000002.1"/>
</dbReference>
<keyword evidence="8" id="KW-1185">Reference proteome</keyword>
<accession>A0ABW9E8F3</accession>
<name>A0ABW9E8F3_9BURK</name>
<gene>
    <name evidence="7" type="ORF">PQQ73_04515</name>
</gene>
<keyword evidence="4" id="KW-0560">Oxidoreductase</keyword>
<organism evidence="7 8">
    <name type="scientific">Paraburkholderia strydomiana</name>
    <dbReference type="NCBI Taxonomy" id="1245417"/>
    <lineage>
        <taxon>Bacteria</taxon>
        <taxon>Pseudomonadati</taxon>
        <taxon>Pseudomonadota</taxon>
        <taxon>Betaproteobacteria</taxon>
        <taxon>Burkholderiales</taxon>
        <taxon>Burkholderiaceae</taxon>
        <taxon>Paraburkholderia</taxon>
    </lineage>
</organism>
<dbReference type="PANTHER" id="PTHR43779:SF3">
    <property type="entry name" value="(3R)-3-[(CARBOXYMETHYL)AMINO]FATTY ACID OXYGENASE_DECARBOXYLASE"/>
    <property type="match status" value="1"/>
</dbReference>
<sequence>MPLEVTPFDPSHPDFVGLASGIALAAPLAPDTARAIDEAMNQYAVLVFRGQPLTQDEQLAFARALGPLDLGFKRVARPHARLAYQELADISNVDESGQIADRAHRRIVGNLANQLWHSDSSFQQPSARYSMLHAVVVPEWGGATEFADMRAAWDALPARDKQDLEGLHAEHYALYSRFLLGDTDYNEDQRNALPPVQWPVVRTHAGSGRRHLFIGAHATHVVEQTVAEGRMLLMDLLEHATQRAFVYSHEWQPGDLVIWDNRCTLHRGRRHDLSARRELRRATTLDIDAADAFVEEPVRGAA</sequence>
<comment type="similarity">
    <text evidence="1">Belongs to the TfdA dioxygenase family.</text>
</comment>
<reference evidence="7 8" key="1">
    <citation type="journal article" date="2024" name="Chem. Sci.">
        <title>Discovery of megapolipeptins by genome mining of a Burkholderiales bacteria collection.</title>
        <authorList>
            <person name="Paulo B.S."/>
            <person name="Recchia M.J.J."/>
            <person name="Lee S."/>
            <person name="Fergusson C.H."/>
            <person name="Romanowski S.B."/>
            <person name="Hernandez A."/>
            <person name="Krull N."/>
            <person name="Liu D.Y."/>
            <person name="Cavanagh H."/>
            <person name="Bos A."/>
            <person name="Gray C.A."/>
            <person name="Murphy B.T."/>
            <person name="Linington R.G."/>
            <person name="Eustaquio A.S."/>
        </authorList>
    </citation>
    <scope>NUCLEOTIDE SEQUENCE [LARGE SCALE GENOMIC DNA]</scope>
    <source>
        <strain evidence="7 8">RL17-350-BIC-E</strain>
    </source>
</reference>
<evidence type="ECO:0000259" key="6">
    <source>
        <dbReference type="Pfam" id="PF02668"/>
    </source>
</evidence>
<dbReference type="SUPFAM" id="SSF51197">
    <property type="entry name" value="Clavaminate synthase-like"/>
    <property type="match status" value="1"/>
</dbReference>
<keyword evidence="2" id="KW-0479">Metal-binding</keyword>
<evidence type="ECO:0000313" key="8">
    <source>
        <dbReference type="Proteomes" id="UP001629392"/>
    </source>
</evidence>
<dbReference type="InterPro" id="IPR042098">
    <property type="entry name" value="TauD-like_sf"/>
</dbReference>
<evidence type="ECO:0000256" key="1">
    <source>
        <dbReference type="ARBA" id="ARBA00005896"/>
    </source>
</evidence>
<proteinExistence type="inferred from homology"/>
<feature type="domain" description="TauD/TfdA-like" evidence="6">
    <location>
        <begin position="14"/>
        <end position="283"/>
    </location>
</feature>
<dbReference type="Pfam" id="PF02668">
    <property type="entry name" value="TauD"/>
    <property type="match status" value="1"/>
</dbReference>
<dbReference type="PANTHER" id="PTHR43779">
    <property type="entry name" value="DIOXYGENASE RV0097-RELATED"/>
    <property type="match status" value="1"/>
</dbReference>
<evidence type="ECO:0000313" key="7">
    <source>
        <dbReference type="EMBL" id="MFM0715586.1"/>
    </source>
</evidence>
<evidence type="ECO:0000256" key="3">
    <source>
        <dbReference type="ARBA" id="ARBA00022964"/>
    </source>
</evidence>
<keyword evidence="5" id="KW-0408">Iron</keyword>
<dbReference type="Proteomes" id="UP001629392">
    <property type="component" value="Unassembled WGS sequence"/>
</dbReference>
<comment type="caution">
    <text evidence="7">The sequence shown here is derived from an EMBL/GenBank/DDBJ whole genome shotgun (WGS) entry which is preliminary data.</text>
</comment>